<dbReference type="PANTHER" id="PTHR30575">
    <property type="entry name" value="PEPTIDASE M20"/>
    <property type="match status" value="1"/>
</dbReference>
<dbReference type="FunFam" id="3.30.70.360:FF:000004">
    <property type="entry name" value="Peptidase M20 domain-containing protein 2"/>
    <property type="match status" value="1"/>
</dbReference>
<sequence length="475" mass="51208">MRSKSPVPSCFSFLRSSSSRVQSPDPSSVPSSSPVARRAVDEKVTEDDALPAYFADSMNLDSDDGLNDRALETIQSAIDFYSADLREISLFISDHPELSYHEFLAHDHITSFLSKQGFDVTKSYVIPTAFKASFTLNFKSGSLGKNGRHVGFCSEYDALPGIGNACGHNLIAIGGIAALLATRAAMKAYRISGTVTLFGTPAEEGGGGKIELIKAGAFKDLDACLMVHPTAGGKKGEKGTAIITGTLAVQQFKVQYFGKTAHAALAPWEGINALDAAVQAYSSIAMLRQQLNPSVRVHGIILQGGLVPNVIPDHTLMKWCARTQSAKELDTLMAKLIDCFKAAALSTGCSYEIKMDGPAYSELRCNLPLSQAFAKVLSKMYDIPVKIDIDRFEGASTDFGNITYEVPACHPDYTIPSRLGDQNHTIGFTEAARTKQAHEDTLRMSAGLAGVGIRVLEDEAFAKEAKTWFNNNTKT</sequence>
<dbReference type="PANTHER" id="PTHR30575:SF0">
    <property type="entry name" value="XAA-ARG DIPEPTIDASE"/>
    <property type="match status" value="1"/>
</dbReference>
<proteinExistence type="inferred from homology"/>
<feature type="compositionally biased region" description="Low complexity" evidence="2">
    <location>
        <begin position="15"/>
        <end position="37"/>
    </location>
</feature>
<organism evidence="4">
    <name type="scientific">Phaffia rhodozyma</name>
    <name type="common">Yeast</name>
    <name type="synonym">Xanthophyllomyces dendrorhous</name>
    <dbReference type="NCBI Taxonomy" id="264483"/>
    <lineage>
        <taxon>Eukaryota</taxon>
        <taxon>Fungi</taxon>
        <taxon>Dikarya</taxon>
        <taxon>Basidiomycota</taxon>
        <taxon>Agaricomycotina</taxon>
        <taxon>Tremellomycetes</taxon>
        <taxon>Cystofilobasidiales</taxon>
        <taxon>Mrakiaceae</taxon>
        <taxon>Phaffia</taxon>
    </lineage>
</organism>
<evidence type="ECO:0000313" key="4">
    <source>
        <dbReference type="EMBL" id="CDZ97261.1"/>
    </source>
</evidence>
<accession>A0A0F7SF20</accession>
<dbReference type="SUPFAM" id="SSF55031">
    <property type="entry name" value="Bacterial exopeptidase dimerisation domain"/>
    <property type="match status" value="1"/>
</dbReference>
<feature type="region of interest" description="Disordered" evidence="2">
    <location>
        <begin position="15"/>
        <end position="43"/>
    </location>
</feature>
<dbReference type="Gene3D" id="3.40.630.10">
    <property type="entry name" value="Zn peptidases"/>
    <property type="match status" value="1"/>
</dbReference>
<dbReference type="InterPro" id="IPR002933">
    <property type="entry name" value="Peptidase_M20"/>
</dbReference>
<feature type="domain" description="Peptidase M20 dimerisation" evidence="3">
    <location>
        <begin position="251"/>
        <end position="345"/>
    </location>
</feature>
<dbReference type="EMBL" id="LN483167">
    <property type="protein sequence ID" value="CDZ97261.1"/>
    <property type="molecule type" value="Genomic_DNA"/>
</dbReference>
<dbReference type="AlphaFoldDB" id="A0A0F7SF20"/>
<evidence type="ECO:0000256" key="1">
    <source>
        <dbReference type="ARBA" id="ARBA00006247"/>
    </source>
</evidence>
<dbReference type="InterPro" id="IPR011650">
    <property type="entry name" value="Peptidase_M20_dimer"/>
</dbReference>
<dbReference type="Pfam" id="PF07687">
    <property type="entry name" value="M20_dimer"/>
    <property type="match status" value="1"/>
</dbReference>
<dbReference type="InterPro" id="IPR052030">
    <property type="entry name" value="Peptidase_M20/M20A_hydrolases"/>
</dbReference>
<dbReference type="InterPro" id="IPR036264">
    <property type="entry name" value="Bact_exopeptidase_dim_dom"/>
</dbReference>
<dbReference type="SUPFAM" id="SSF53187">
    <property type="entry name" value="Zn-dependent exopeptidases"/>
    <property type="match status" value="1"/>
</dbReference>
<evidence type="ECO:0000256" key="2">
    <source>
        <dbReference type="SAM" id="MobiDB-lite"/>
    </source>
</evidence>
<name>A0A0F7SF20_PHARH</name>
<evidence type="ECO:0000259" key="3">
    <source>
        <dbReference type="Pfam" id="PF07687"/>
    </source>
</evidence>
<dbReference type="NCBIfam" id="TIGR01891">
    <property type="entry name" value="amidohydrolases"/>
    <property type="match status" value="1"/>
</dbReference>
<dbReference type="InterPro" id="IPR017439">
    <property type="entry name" value="Amidohydrolase"/>
</dbReference>
<dbReference type="Gene3D" id="3.30.70.360">
    <property type="match status" value="1"/>
</dbReference>
<dbReference type="GO" id="GO:0016805">
    <property type="term" value="F:dipeptidase activity"/>
    <property type="evidence" value="ECO:0007669"/>
    <property type="project" value="TreeGrafter"/>
</dbReference>
<comment type="similarity">
    <text evidence="1">Belongs to the peptidase M20A family.</text>
</comment>
<dbReference type="CDD" id="cd05672">
    <property type="entry name" value="M20_ACY1L2-like"/>
    <property type="match status" value="1"/>
</dbReference>
<protein>
    <submittedName>
        <fullName evidence="4">Peptidase M20, dimerisation domain</fullName>
    </submittedName>
</protein>
<reference evidence="4" key="1">
    <citation type="submission" date="2014-08" db="EMBL/GenBank/DDBJ databases">
        <authorList>
            <person name="Sharma Rahul"/>
            <person name="Thines Marco"/>
        </authorList>
    </citation>
    <scope>NUCLEOTIDE SEQUENCE</scope>
</reference>
<dbReference type="Pfam" id="PF01546">
    <property type="entry name" value="Peptidase_M20"/>
    <property type="match status" value="1"/>
</dbReference>